<feature type="transmembrane region" description="Helical" evidence="6">
    <location>
        <begin position="390"/>
        <end position="411"/>
    </location>
</feature>
<feature type="transmembrane region" description="Helical" evidence="6">
    <location>
        <begin position="565"/>
        <end position="586"/>
    </location>
</feature>
<keyword evidence="5 6" id="KW-0472">Membrane</keyword>
<evidence type="ECO:0000256" key="3">
    <source>
        <dbReference type="ARBA" id="ARBA00022692"/>
    </source>
</evidence>
<reference evidence="9 10" key="1">
    <citation type="submission" date="2022-02" db="EMBL/GenBank/DDBJ databases">
        <title>Draft genome sequence of Mezorhizobium retamae strain IRAMC:0171 isolated from Retama raetam nodules.</title>
        <authorList>
            <person name="Bengaied R."/>
            <person name="Sbissi I."/>
            <person name="Huber K."/>
            <person name="Ghodbane F."/>
            <person name="Nouioui I."/>
            <person name="Tarhouni M."/>
            <person name="Gtari M."/>
        </authorList>
    </citation>
    <scope>NUCLEOTIDE SEQUENCE [LARGE SCALE GENOMIC DNA]</scope>
    <source>
        <strain evidence="9 10">IRAMC:0171</strain>
    </source>
</reference>
<feature type="domain" description="ComEC/Rec2-related protein" evidence="7">
    <location>
        <begin position="327"/>
        <end position="619"/>
    </location>
</feature>
<evidence type="ECO:0000256" key="6">
    <source>
        <dbReference type="SAM" id="Phobius"/>
    </source>
</evidence>
<feature type="transmembrane region" description="Helical" evidence="6">
    <location>
        <begin position="533"/>
        <end position="558"/>
    </location>
</feature>
<organism evidence="9 10">
    <name type="scientific">Mesorhizobium retamae</name>
    <dbReference type="NCBI Taxonomy" id="2912854"/>
    <lineage>
        <taxon>Bacteria</taxon>
        <taxon>Pseudomonadati</taxon>
        <taxon>Pseudomonadota</taxon>
        <taxon>Alphaproteobacteria</taxon>
        <taxon>Hyphomicrobiales</taxon>
        <taxon>Phyllobacteriaceae</taxon>
        <taxon>Mesorhizobium</taxon>
    </lineage>
</organism>
<dbReference type="Pfam" id="PF03772">
    <property type="entry name" value="Competence"/>
    <property type="match status" value="1"/>
</dbReference>
<dbReference type="Pfam" id="PF13567">
    <property type="entry name" value="DUF4131"/>
    <property type="match status" value="1"/>
</dbReference>
<proteinExistence type="predicted"/>
<evidence type="ECO:0000259" key="7">
    <source>
        <dbReference type="Pfam" id="PF03772"/>
    </source>
</evidence>
<keyword evidence="3 6" id="KW-0812">Transmembrane</keyword>
<dbReference type="PANTHER" id="PTHR30619">
    <property type="entry name" value="DNA INTERNALIZATION/COMPETENCE PROTEIN COMEC/REC2"/>
    <property type="match status" value="1"/>
</dbReference>
<dbReference type="RefSeq" id="WP_239361708.1">
    <property type="nucleotide sequence ID" value="NZ_JAKREW010000001.1"/>
</dbReference>
<evidence type="ECO:0000256" key="1">
    <source>
        <dbReference type="ARBA" id="ARBA00004651"/>
    </source>
</evidence>
<dbReference type="NCBIfam" id="TIGR00360">
    <property type="entry name" value="ComEC_N-term"/>
    <property type="match status" value="1"/>
</dbReference>
<dbReference type="EMBL" id="JAKREW010000001">
    <property type="protein sequence ID" value="MCG7503779.1"/>
    <property type="molecule type" value="Genomic_DNA"/>
</dbReference>
<feature type="transmembrane region" description="Helical" evidence="6">
    <location>
        <begin position="105"/>
        <end position="124"/>
    </location>
</feature>
<keyword evidence="2" id="KW-1003">Cell membrane</keyword>
<evidence type="ECO:0000259" key="8">
    <source>
        <dbReference type="Pfam" id="PF13567"/>
    </source>
</evidence>
<evidence type="ECO:0000313" key="9">
    <source>
        <dbReference type="EMBL" id="MCG7503779.1"/>
    </source>
</evidence>
<comment type="caution">
    <text evidence="9">The sequence shown here is derived from an EMBL/GenBank/DDBJ whole genome shotgun (WGS) entry which is preliminary data.</text>
</comment>
<feature type="transmembrane region" description="Helical" evidence="6">
    <location>
        <begin position="592"/>
        <end position="610"/>
    </location>
</feature>
<evidence type="ECO:0000256" key="2">
    <source>
        <dbReference type="ARBA" id="ARBA00022475"/>
    </source>
</evidence>
<dbReference type="InterPro" id="IPR052159">
    <property type="entry name" value="Competence_DNA_uptake"/>
</dbReference>
<evidence type="ECO:0000256" key="4">
    <source>
        <dbReference type="ARBA" id="ARBA00022989"/>
    </source>
</evidence>
<comment type="subcellular location">
    <subcellularLocation>
        <location evidence="1">Cell membrane</location>
        <topology evidence="1">Multi-pass membrane protein</topology>
    </subcellularLocation>
</comment>
<keyword evidence="10" id="KW-1185">Reference proteome</keyword>
<keyword evidence="4 6" id="KW-1133">Transmembrane helix</keyword>
<name>A0ABS9Q8N8_9HYPH</name>
<evidence type="ECO:0000256" key="5">
    <source>
        <dbReference type="ARBA" id="ARBA00023136"/>
    </source>
</evidence>
<accession>A0ABS9Q8N8</accession>
<protein>
    <submittedName>
        <fullName evidence="9">ComEC family competence protein</fullName>
    </submittedName>
</protein>
<dbReference type="PANTHER" id="PTHR30619:SF1">
    <property type="entry name" value="RECOMBINATION PROTEIN 2"/>
    <property type="match status" value="1"/>
</dbReference>
<feature type="domain" description="DUF4131" evidence="8">
    <location>
        <begin position="134"/>
        <end position="281"/>
    </location>
</feature>
<feature type="transmembrane region" description="Helical" evidence="6">
    <location>
        <begin position="456"/>
        <end position="474"/>
    </location>
</feature>
<sequence length="828" mass="87586">MAGTGRGGQGGADAEPGISERLLFAPETASNGTATALSDLPQGDAASPLDDLIAARRRIRSSAEVISSNDISWLQNHWQNLRKQLGRNPRVLLAAAVAMELDRGVAFLFAPVFLAAGAVVYFSLANEPAFLQPLISCWVLAVIVFFTRSRRAAHLVAAALFFFALGILAGKVETWRMPGDLLGAQVSTRVTGRVISVETMASGRTRLTLDVIATERPKLRYQPGRVRLSALAMSADIQVGTVVSGYARLMPPAGPVRPGGYDFSFESYFDGIGATGFFMGKPKLVATEQEMEATTSLLVAVETARQAIADRIRASIGGPEGEIAAALIVGVRAGIPESVNEAMRRTGIYHIISISGLHMVMVAGTVMLLLRGGFALFPNFSARRPVKKYAAFAALCSIAAYLAISGMVVAAERSFIMLAVMLIAVLFDRAALSMRNLAISAVIVILIAPHEVVGPSFQMSFAATAALIGAYAAWSERRGLAPATPPPTRSFIGLLVHKSLVAVAMLAATSIIAGLATALYSVWHFQRVSPLSLLANLAVMPVVSLIVMPAAVLSALLMPFGVDWVFLYAMGKGLTAMMAIAEWISARSPVDGVGLVSTQSVVLVSAALAIGAMATTWLRLFALPFALAALLTMGDVDTPDVLISEDARLVALPMGDGELAVSRARPNVFMLDNWRRALDAEIVVPPEEMTTESAIPIENALDLPPGTSFLCRGGLCFARHSSGAVIATATKAGVARAACAIAVVIVINDATAADPCNEPAVVVITKQDLALLGSAAIRFDAPADKPANVLFALDHSDRPWHAQRIFTREARGLPPREEKMSKFKGQAN</sequence>
<evidence type="ECO:0000313" key="10">
    <source>
        <dbReference type="Proteomes" id="UP001201701"/>
    </source>
</evidence>
<dbReference type="InterPro" id="IPR004477">
    <property type="entry name" value="ComEC_N"/>
</dbReference>
<gene>
    <name evidence="9" type="ORF">L4923_01960</name>
</gene>
<feature type="transmembrane region" description="Helical" evidence="6">
    <location>
        <begin position="130"/>
        <end position="146"/>
    </location>
</feature>
<feature type="transmembrane region" description="Helical" evidence="6">
    <location>
        <begin position="348"/>
        <end position="370"/>
    </location>
</feature>
<dbReference type="InterPro" id="IPR025405">
    <property type="entry name" value="DUF4131"/>
</dbReference>
<dbReference type="Proteomes" id="UP001201701">
    <property type="component" value="Unassembled WGS sequence"/>
</dbReference>
<feature type="transmembrane region" description="Helical" evidence="6">
    <location>
        <begin position="153"/>
        <end position="172"/>
    </location>
</feature>
<feature type="transmembrane region" description="Helical" evidence="6">
    <location>
        <begin position="495"/>
        <end position="521"/>
    </location>
</feature>